<dbReference type="AlphaFoldDB" id="A0A4S4DCD2"/>
<reference evidence="2 3" key="1">
    <citation type="journal article" date="2018" name="Proc. Natl. Acad. Sci. U.S.A.">
        <title>Draft genome sequence of Camellia sinensis var. sinensis provides insights into the evolution of the tea genome and tea quality.</title>
        <authorList>
            <person name="Wei C."/>
            <person name="Yang H."/>
            <person name="Wang S."/>
            <person name="Zhao J."/>
            <person name="Liu C."/>
            <person name="Gao L."/>
            <person name="Xia E."/>
            <person name="Lu Y."/>
            <person name="Tai Y."/>
            <person name="She G."/>
            <person name="Sun J."/>
            <person name="Cao H."/>
            <person name="Tong W."/>
            <person name="Gao Q."/>
            <person name="Li Y."/>
            <person name="Deng W."/>
            <person name="Jiang X."/>
            <person name="Wang W."/>
            <person name="Chen Q."/>
            <person name="Zhang S."/>
            <person name="Li H."/>
            <person name="Wu J."/>
            <person name="Wang P."/>
            <person name="Li P."/>
            <person name="Shi C."/>
            <person name="Zheng F."/>
            <person name="Jian J."/>
            <person name="Huang B."/>
            <person name="Shan D."/>
            <person name="Shi M."/>
            <person name="Fang C."/>
            <person name="Yue Y."/>
            <person name="Li F."/>
            <person name="Li D."/>
            <person name="Wei S."/>
            <person name="Han B."/>
            <person name="Jiang C."/>
            <person name="Yin Y."/>
            <person name="Xia T."/>
            <person name="Zhang Z."/>
            <person name="Bennetzen J.L."/>
            <person name="Zhao S."/>
            <person name="Wan X."/>
        </authorList>
    </citation>
    <scope>NUCLEOTIDE SEQUENCE [LARGE SCALE GENOMIC DNA]</scope>
    <source>
        <strain evidence="3">cv. Shuchazao</strain>
        <tissue evidence="2">Leaf</tissue>
    </source>
</reference>
<gene>
    <name evidence="2" type="ORF">TEA_026295</name>
</gene>
<proteinExistence type="predicted"/>
<feature type="region of interest" description="Disordered" evidence="1">
    <location>
        <begin position="24"/>
        <end position="84"/>
    </location>
</feature>
<evidence type="ECO:0000313" key="2">
    <source>
        <dbReference type="EMBL" id="THG00269.1"/>
    </source>
</evidence>
<sequence>MIIRYSSNRKKKNYKILSLSLSRRRSPMKRKIRRQQKPISSCDDYRYRQRPKPRTRTPYFLSSSLFPHPPSSLQSSDPPSLRTGKMVSPELAGVSLEHAEVSPAKTAVINGGNDWALIAVFLTTVTKPPLMIPLTTVFVTAVNALFWHSAQVLT</sequence>
<keyword evidence="3" id="KW-1185">Reference proteome</keyword>
<evidence type="ECO:0000256" key="1">
    <source>
        <dbReference type="SAM" id="MobiDB-lite"/>
    </source>
</evidence>
<feature type="compositionally biased region" description="Basic residues" evidence="1">
    <location>
        <begin position="24"/>
        <end position="36"/>
    </location>
</feature>
<evidence type="ECO:0000313" key="3">
    <source>
        <dbReference type="Proteomes" id="UP000306102"/>
    </source>
</evidence>
<comment type="caution">
    <text evidence="2">The sequence shown here is derived from an EMBL/GenBank/DDBJ whole genome shotgun (WGS) entry which is preliminary data.</text>
</comment>
<protein>
    <submittedName>
        <fullName evidence="2">Uncharacterized protein</fullName>
    </submittedName>
</protein>
<dbReference type="EMBL" id="SDRB02011758">
    <property type="protein sequence ID" value="THG00269.1"/>
    <property type="molecule type" value="Genomic_DNA"/>
</dbReference>
<accession>A0A4S4DCD2</accession>
<name>A0A4S4DCD2_CAMSN</name>
<feature type="compositionally biased region" description="Low complexity" evidence="1">
    <location>
        <begin position="61"/>
        <end position="80"/>
    </location>
</feature>
<organism evidence="2 3">
    <name type="scientific">Camellia sinensis var. sinensis</name>
    <name type="common">China tea</name>
    <dbReference type="NCBI Taxonomy" id="542762"/>
    <lineage>
        <taxon>Eukaryota</taxon>
        <taxon>Viridiplantae</taxon>
        <taxon>Streptophyta</taxon>
        <taxon>Embryophyta</taxon>
        <taxon>Tracheophyta</taxon>
        <taxon>Spermatophyta</taxon>
        <taxon>Magnoliopsida</taxon>
        <taxon>eudicotyledons</taxon>
        <taxon>Gunneridae</taxon>
        <taxon>Pentapetalae</taxon>
        <taxon>asterids</taxon>
        <taxon>Ericales</taxon>
        <taxon>Theaceae</taxon>
        <taxon>Camellia</taxon>
    </lineage>
</organism>
<dbReference type="Proteomes" id="UP000306102">
    <property type="component" value="Unassembled WGS sequence"/>
</dbReference>